<dbReference type="PANTHER" id="PTHR30346">
    <property type="entry name" value="TRANSCRIPTIONAL DUAL REGULATOR HCAR-RELATED"/>
    <property type="match status" value="1"/>
</dbReference>
<evidence type="ECO:0000256" key="4">
    <source>
        <dbReference type="ARBA" id="ARBA00023163"/>
    </source>
</evidence>
<dbReference type="PRINTS" id="PR00039">
    <property type="entry name" value="HTHLYSR"/>
</dbReference>
<name>A0ABW1SCV9_9PROT</name>
<comment type="caution">
    <text evidence="6">The sequence shown here is derived from an EMBL/GenBank/DDBJ whole genome shotgun (WGS) entry which is preliminary data.</text>
</comment>
<evidence type="ECO:0000313" key="6">
    <source>
        <dbReference type="EMBL" id="MFC6199480.1"/>
    </source>
</evidence>
<dbReference type="PANTHER" id="PTHR30346:SF0">
    <property type="entry name" value="HCA OPERON TRANSCRIPTIONAL ACTIVATOR HCAR"/>
    <property type="match status" value="1"/>
</dbReference>
<evidence type="ECO:0000259" key="5">
    <source>
        <dbReference type="PROSITE" id="PS50931"/>
    </source>
</evidence>
<keyword evidence="4" id="KW-0804">Transcription</keyword>
<gene>
    <name evidence="6" type="ORF">ACFQDM_15455</name>
</gene>
<proteinExistence type="inferred from homology"/>
<accession>A0ABW1SCV9</accession>
<dbReference type="InterPro" id="IPR000847">
    <property type="entry name" value="LysR_HTH_N"/>
</dbReference>
<evidence type="ECO:0000256" key="3">
    <source>
        <dbReference type="ARBA" id="ARBA00023125"/>
    </source>
</evidence>
<reference evidence="7" key="1">
    <citation type="journal article" date="2019" name="Int. J. Syst. Evol. Microbiol.">
        <title>The Global Catalogue of Microorganisms (GCM) 10K type strain sequencing project: providing services to taxonomists for standard genome sequencing and annotation.</title>
        <authorList>
            <consortium name="The Broad Institute Genomics Platform"/>
            <consortium name="The Broad Institute Genome Sequencing Center for Infectious Disease"/>
            <person name="Wu L."/>
            <person name="Ma J."/>
        </authorList>
    </citation>
    <scope>NUCLEOTIDE SEQUENCE [LARGE SCALE GENOMIC DNA]</scope>
    <source>
        <strain evidence="7">CGMCC-1.15741</strain>
    </source>
</reference>
<comment type="similarity">
    <text evidence="1">Belongs to the LysR transcriptional regulatory family.</text>
</comment>
<dbReference type="Pfam" id="PF03466">
    <property type="entry name" value="LysR_substrate"/>
    <property type="match status" value="1"/>
</dbReference>
<dbReference type="SUPFAM" id="SSF53850">
    <property type="entry name" value="Periplasmic binding protein-like II"/>
    <property type="match status" value="1"/>
</dbReference>
<organism evidence="6 7">
    <name type="scientific">Ponticaulis profundi</name>
    <dbReference type="NCBI Taxonomy" id="2665222"/>
    <lineage>
        <taxon>Bacteria</taxon>
        <taxon>Pseudomonadati</taxon>
        <taxon>Pseudomonadota</taxon>
        <taxon>Alphaproteobacteria</taxon>
        <taxon>Hyphomonadales</taxon>
        <taxon>Hyphomonadaceae</taxon>
        <taxon>Ponticaulis</taxon>
    </lineage>
</organism>
<dbReference type="InterPro" id="IPR036388">
    <property type="entry name" value="WH-like_DNA-bd_sf"/>
</dbReference>
<dbReference type="RefSeq" id="WP_377380558.1">
    <property type="nucleotide sequence ID" value="NZ_JBHSSW010000038.1"/>
</dbReference>
<keyword evidence="7" id="KW-1185">Reference proteome</keyword>
<dbReference type="InterPro" id="IPR036390">
    <property type="entry name" value="WH_DNA-bd_sf"/>
</dbReference>
<keyword evidence="3" id="KW-0238">DNA-binding</keyword>
<dbReference type="Gene3D" id="1.10.10.10">
    <property type="entry name" value="Winged helix-like DNA-binding domain superfamily/Winged helix DNA-binding domain"/>
    <property type="match status" value="1"/>
</dbReference>
<keyword evidence="2" id="KW-0805">Transcription regulation</keyword>
<dbReference type="EMBL" id="JBHSSW010000038">
    <property type="protein sequence ID" value="MFC6199480.1"/>
    <property type="molecule type" value="Genomic_DNA"/>
</dbReference>
<protein>
    <submittedName>
        <fullName evidence="6">LysR family transcriptional regulator</fullName>
    </submittedName>
</protein>
<dbReference type="PROSITE" id="PS50931">
    <property type="entry name" value="HTH_LYSR"/>
    <property type="match status" value="1"/>
</dbReference>
<feature type="domain" description="HTH lysR-type" evidence="5">
    <location>
        <begin position="21"/>
        <end position="78"/>
    </location>
</feature>
<dbReference type="SUPFAM" id="SSF46785">
    <property type="entry name" value="Winged helix' DNA-binding domain"/>
    <property type="match status" value="1"/>
</dbReference>
<dbReference type="Proteomes" id="UP001596303">
    <property type="component" value="Unassembled WGS sequence"/>
</dbReference>
<evidence type="ECO:0000256" key="1">
    <source>
        <dbReference type="ARBA" id="ARBA00009437"/>
    </source>
</evidence>
<dbReference type="Gene3D" id="3.40.190.10">
    <property type="entry name" value="Periplasmic binding protein-like II"/>
    <property type="match status" value="2"/>
</dbReference>
<dbReference type="CDD" id="cd08414">
    <property type="entry name" value="PBP2_LTTR_aromatics_like"/>
    <property type="match status" value="1"/>
</dbReference>
<dbReference type="InterPro" id="IPR005119">
    <property type="entry name" value="LysR_subst-bd"/>
</dbReference>
<sequence>MASHPESVSLKPGTWLQCHHLEFCVLETVLAVAETGSFRKAGSLLGIDQSAVTRRVQKLEDILGVSLFERSVAGARLTPAGWNFTARSREFARQFLDAVRAARSAGTAVSGCLHIGLTASLSRGAFREVVARFRTQHSDVSLSFTEADFGELKTSLSHRSIDLIGGAGEPTSEHGDMMLLTRAPLYIAVAGDHPLALRCCVDWSDVVAMSFIVCADVAGQTIHDYIIRRNSDFGHRACIKVHRVRRDGLMNLIGLGLGISVVCEQWCGVRYPNVMFIPLRVKGKAETIPFSLTWCPENDNPALRRFLSLAREVAKVDLMSFGPS</sequence>
<evidence type="ECO:0000313" key="7">
    <source>
        <dbReference type="Proteomes" id="UP001596303"/>
    </source>
</evidence>
<dbReference type="Pfam" id="PF00126">
    <property type="entry name" value="HTH_1"/>
    <property type="match status" value="1"/>
</dbReference>
<evidence type="ECO:0000256" key="2">
    <source>
        <dbReference type="ARBA" id="ARBA00023015"/>
    </source>
</evidence>